<dbReference type="Proteomes" id="UP000539350">
    <property type="component" value="Unassembled WGS sequence"/>
</dbReference>
<comment type="caution">
    <text evidence="1">The sequence shown here is derived from an EMBL/GenBank/DDBJ whole genome shotgun (WGS) entry which is preliminary data.</text>
</comment>
<name>A0A7W2YIH1_9GAMM</name>
<dbReference type="AlphaFoldDB" id="A0A7W2YIH1"/>
<protein>
    <submittedName>
        <fullName evidence="1">Type I-F CRISPR-associated protein Csy1</fullName>
    </submittedName>
</protein>
<dbReference type="Pfam" id="PF09611">
    <property type="entry name" value="Cas_Csy1"/>
    <property type="match status" value="1"/>
</dbReference>
<accession>A0A7W2YIH1</accession>
<keyword evidence="2" id="KW-1185">Reference proteome</keyword>
<dbReference type="NCBIfam" id="TIGR02564">
    <property type="entry name" value="cas_Csy1"/>
    <property type="match status" value="1"/>
</dbReference>
<dbReference type="RefSeq" id="WP_182168885.1">
    <property type="nucleotide sequence ID" value="NZ_JACFXU010000013.1"/>
</dbReference>
<gene>
    <name evidence="1" type="primary">csy1</name>
    <name evidence="1" type="ORF">H2508_02900</name>
</gene>
<sequence length="451" mass="52290">MSSPELTSRANTLRRLIYEYIDEQFQEKVKSLEVGTDAYIKQQEKYQPNNWLAETMKRIAGIQVVTHPFRMTNSQVNIRHASSFYCNPDELLEQNYVTSHVLKNGYLDDLTGNAASFPAYTFLQLEHEGQTLLQMAVRKDQDLISALHEDKELAALWVKDISEIYLPRTESVASHTSGKQIFWNNGEDPYDNDNYILLAPLYSSSLSYELYKKISHDRYSEEAVKAREAARANKIHDGVARDYRNLAVLKLGGSNTQNVSRLNNLMGGQNYLLPSLPPSWKSRNQRPPLKVSSIFSLFEKRRDTKQWLDELKEFLSNQPPANKHTRNKVDLLVSGLLDELYIFVTAFQELPAGWSKDELCDLSSAQCYWLDPARGLEDEEFAESWLNSDWDVTVEHDFARWLNHQLGSKVKHLGDVEFRRWAREMRKDSYWQRFISGSLKALQKQHVRREG</sequence>
<evidence type="ECO:0000313" key="2">
    <source>
        <dbReference type="Proteomes" id="UP000539350"/>
    </source>
</evidence>
<evidence type="ECO:0000313" key="1">
    <source>
        <dbReference type="EMBL" id="MBA6412057.1"/>
    </source>
</evidence>
<proteinExistence type="predicted"/>
<dbReference type="InterPro" id="IPR013397">
    <property type="entry name" value="CRISPR-assoc_prot_Csy1"/>
</dbReference>
<reference evidence="1 2" key="1">
    <citation type="submission" date="2020-07" db="EMBL/GenBank/DDBJ databases">
        <title>Halieaceae bacterium, F7430, whole genome shotgun sequencing project.</title>
        <authorList>
            <person name="Jiang S."/>
            <person name="Liu Z.W."/>
            <person name="Du Z.J."/>
        </authorList>
    </citation>
    <scope>NUCLEOTIDE SEQUENCE [LARGE SCALE GENOMIC DNA]</scope>
    <source>
        <strain evidence="1 2">F7430</strain>
    </source>
</reference>
<organism evidence="1 2">
    <name type="scientific">Sediminihaliea albiluteola</name>
    <dbReference type="NCBI Taxonomy" id="2758564"/>
    <lineage>
        <taxon>Bacteria</taxon>
        <taxon>Pseudomonadati</taxon>
        <taxon>Pseudomonadota</taxon>
        <taxon>Gammaproteobacteria</taxon>
        <taxon>Cellvibrionales</taxon>
        <taxon>Halieaceae</taxon>
        <taxon>Sediminihaliea</taxon>
    </lineage>
</organism>
<dbReference type="EMBL" id="JACFXU010000013">
    <property type="protein sequence ID" value="MBA6412057.1"/>
    <property type="molecule type" value="Genomic_DNA"/>
</dbReference>